<accession>A0A9P8UWN0</accession>
<evidence type="ECO:0000313" key="2">
    <source>
        <dbReference type="Proteomes" id="UP000758603"/>
    </source>
</evidence>
<sequence length="129" mass="14086">MFSNYRQPGPAVLDGGVHISVLRQFLFCQLPSTFPARSHIEAFLTQSYDPDQFCGGLRAASGGGMRSRRCETDAVPSDAMLQEEARQITSGPKDPWGQTISENNNWLAALRSQHVGDVRQAVDMGFGAV</sequence>
<dbReference type="EMBL" id="JAGPXC010000001">
    <property type="protein sequence ID" value="KAH6659376.1"/>
    <property type="molecule type" value="Genomic_DNA"/>
</dbReference>
<evidence type="ECO:0000313" key="1">
    <source>
        <dbReference type="EMBL" id="KAH6659376.1"/>
    </source>
</evidence>
<comment type="caution">
    <text evidence="1">The sequence shown here is derived from an EMBL/GenBank/DDBJ whole genome shotgun (WGS) entry which is preliminary data.</text>
</comment>
<keyword evidence="2" id="KW-1185">Reference proteome</keyword>
<name>A0A9P8UWN0_9PEZI</name>
<dbReference type="Proteomes" id="UP000758603">
    <property type="component" value="Unassembled WGS sequence"/>
</dbReference>
<dbReference type="RefSeq" id="XP_045963507.1">
    <property type="nucleotide sequence ID" value="XM_046094956.1"/>
</dbReference>
<dbReference type="GeneID" id="70123849"/>
<dbReference type="AlphaFoldDB" id="A0A9P8UWN0"/>
<protein>
    <submittedName>
        <fullName evidence="1">Uncharacterized protein</fullName>
    </submittedName>
</protein>
<organism evidence="1 2">
    <name type="scientific">Truncatella angustata</name>
    <dbReference type="NCBI Taxonomy" id="152316"/>
    <lineage>
        <taxon>Eukaryota</taxon>
        <taxon>Fungi</taxon>
        <taxon>Dikarya</taxon>
        <taxon>Ascomycota</taxon>
        <taxon>Pezizomycotina</taxon>
        <taxon>Sordariomycetes</taxon>
        <taxon>Xylariomycetidae</taxon>
        <taxon>Amphisphaeriales</taxon>
        <taxon>Sporocadaceae</taxon>
        <taxon>Truncatella</taxon>
    </lineage>
</organism>
<gene>
    <name evidence="1" type="ORF">BKA67DRAFT_12379</name>
</gene>
<proteinExistence type="predicted"/>
<reference evidence="1" key="1">
    <citation type="journal article" date="2021" name="Nat. Commun.">
        <title>Genetic determinants of endophytism in the Arabidopsis root mycobiome.</title>
        <authorList>
            <person name="Mesny F."/>
            <person name="Miyauchi S."/>
            <person name="Thiergart T."/>
            <person name="Pickel B."/>
            <person name="Atanasova L."/>
            <person name="Karlsson M."/>
            <person name="Huettel B."/>
            <person name="Barry K.W."/>
            <person name="Haridas S."/>
            <person name="Chen C."/>
            <person name="Bauer D."/>
            <person name="Andreopoulos W."/>
            <person name="Pangilinan J."/>
            <person name="LaButti K."/>
            <person name="Riley R."/>
            <person name="Lipzen A."/>
            <person name="Clum A."/>
            <person name="Drula E."/>
            <person name="Henrissat B."/>
            <person name="Kohler A."/>
            <person name="Grigoriev I.V."/>
            <person name="Martin F.M."/>
            <person name="Hacquard S."/>
        </authorList>
    </citation>
    <scope>NUCLEOTIDE SEQUENCE</scope>
    <source>
        <strain evidence="1">MPI-SDFR-AT-0073</strain>
    </source>
</reference>